<dbReference type="EMBL" id="FMHT01000003">
    <property type="protein sequence ID" value="SCL17732.1"/>
    <property type="molecule type" value="Genomic_DNA"/>
</dbReference>
<dbReference type="Proteomes" id="UP000199699">
    <property type="component" value="Unassembled WGS sequence"/>
</dbReference>
<organism evidence="1 2">
    <name type="scientific">Micromonospora nigra</name>
    <dbReference type="NCBI Taxonomy" id="145857"/>
    <lineage>
        <taxon>Bacteria</taxon>
        <taxon>Bacillati</taxon>
        <taxon>Actinomycetota</taxon>
        <taxon>Actinomycetes</taxon>
        <taxon>Micromonosporales</taxon>
        <taxon>Micromonosporaceae</taxon>
        <taxon>Micromonospora</taxon>
    </lineage>
</organism>
<sequence length="1295" mass="135929">MSDRTVSVRLRLMVRDYTSGATEAERMTRRLRDSQEALGSTSRRTAADLTKSAKAMDVWSRRAFIGTAAVAGGAAAAGGSLKLLAPALVATGAAAGALPGLVGGAAASLGTLKVATMGVGDALDDLFANDDPFARLSPSAKALVNEIGRLKPQLLDFQQSVQDAALSSAAGNFNRLATTTLPRLTNEAVILGRAWDRTFTALTDAATDATVLDGIGVASRSSARFMDELAIRTQALARSVAILMMAADPLTRLIGDRLVGAIDRMNAAAEKARRTGSLDEFFRSGVETGGALLSIVGDILTISGQVVAAVNRQNSSIVGTAEALDSYISSGRSARDIAGIVDTLTAAYEGMADVLGPLGGIARDALADPGVRDGLALMFEVLAAGSQALRVVWDLFNALDDDLQAVVIAAFALGLAAKKTGTALTLMGVAAQGAATRLTALGAAGAVAGRGLTGFVGVAGKALAALVALQLAGVAFEQFEPAAANVDRLTDSLRKFTQTGQETGELTRLFGDELNGLNKAAAAAGDGFFAKTARALESMFPHVKSLNEIFQGGSFTGSVERFQALDAAITEYARTTNDAAGTQAIWNRVLSESGLDATELVELLPRATQEMTRLHTAAHTGANSVQALEERSRLLGDGLQEAVRNGRSFIDVFNEINGKAIETAEAEIRAEETVDRLTEALKRNGRALNKRGTDFDVTNEKGRENKQLTIDLLRLGAQYAEGVYRETDSVEKADAAYERYAGRLRKVLGDKKLTAEQIDALIAKYGQMPDYKEVPVSAPGLPEATGNVEDFNFAVKSVPPSKTVPFWATTASAEAAVRVLKNRIDALKSKNIYITGTVRWTSTGDLRVPGGRVLRGVERWGGVWSPTVAMAAGGVMQAGVYAPSNPPLIMWAEPETGGEAYIPRKGDPRRSLSILDEAAGWYGAQVTPMAAGGIVGPQVVPAASGLVSVGRSTSGGGLSGGRLDTIDAYIRARDALVSLNKELKENGRSFSLSTAKGRENYSAVISAVQAAKQAAQAKYEETGSVKAANAAYDSHIKRLRATLKQQGVNAATIKKLLSSLTQRPTFGDGPQGSAANIAATEARIGAQEALGDLADYFSLVKPTFDLGDETGRDNLKELFEFLRAAERAAQAVFDQTGSSKSATGVYDSYIAQLRQILARSGLGQKQIDALLAQYGKIVLTPNAVGGVYAGTGPPLRLSEGGLYNSARALYGFAEPGTGGEMFLPRLGSRRRGEDLLSIGAGWYGGRFVPGGSSQATPTQVTNTLTVNEAGRRFTVGDMQVLLRQMDARARVGRKG</sequence>
<dbReference type="OrthoDB" id="2183194at2"/>
<proteinExistence type="predicted"/>
<dbReference type="PROSITE" id="PS51318">
    <property type="entry name" value="TAT"/>
    <property type="match status" value="1"/>
</dbReference>
<protein>
    <recommendedName>
        <fullName evidence="3">Phage-related minor tail protein</fullName>
    </recommendedName>
</protein>
<reference evidence="1 2" key="1">
    <citation type="submission" date="2016-06" db="EMBL/GenBank/DDBJ databases">
        <authorList>
            <person name="Kjaerup R.B."/>
            <person name="Dalgaard T.S."/>
            <person name="Juul-Madsen H.R."/>
        </authorList>
    </citation>
    <scope>NUCLEOTIDE SEQUENCE [LARGE SCALE GENOMIC DNA]</scope>
    <source>
        <strain evidence="1 2">DSM 43818</strain>
    </source>
</reference>
<gene>
    <name evidence="1" type="ORF">GA0070616_1346</name>
</gene>
<keyword evidence="2" id="KW-1185">Reference proteome</keyword>
<evidence type="ECO:0000313" key="2">
    <source>
        <dbReference type="Proteomes" id="UP000199699"/>
    </source>
</evidence>
<name>A0A1C6RKN2_9ACTN</name>
<dbReference type="InterPro" id="IPR006311">
    <property type="entry name" value="TAT_signal"/>
</dbReference>
<accession>A0A1C6RKN2</accession>
<dbReference type="STRING" id="145857.GA0070616_1346"/>
<dbReference type="RefSeq" id="WP_091077896.1">
    <property type="nucleotide sequence ID" value="NZ_FMHT01000003.1"/>
</dbReference>
<evidence type="ECO:0008006" key="3">
    <source>
        <dbReference type="Google" id="ProtNLM"/>
    </source>
</evidence>
<evidence type="ECO:0000313" key="1">
    <source>
        <dbReference type="EMBL" id="SCL17732.1"/>
    </source>
</evidence>